<dbReference type="FunCoup" id="A0A369JV34">
    <property type="interactions" value="282"/>
</dbReference>
<dbReference type="EMBL" id="LUEZ02000049">
    <property type="protein sequence ID" value="RDB22606.1"/>
    <property type="molecule type" value="Genomic_DNA"/>
</dbReference>
<dbReference type="Proteomes" id="UP000076154">
    <property type="component" value="Unassembled WGS sequence"/>
</dbReference>
<proteinExistence type="inferred from homology"/>
<gene>
    <name evidence="3" type="primary">dscc1</name>
    <name evidence="3" type="ORF">Hypma_010097</name>
</gene>
<dbReference type="STRING" id="39966.A0A369JV34"/>
<accession>A0A369JV34</accession>
<keyword evidence="2" id="KW-0235">DNA replication</keyword>
<dbReference type="GO" id="GO:0034088">
    <property type="term" value="P:maintenance of mitotic sister chromatid cohesion"/>
    <property type="evidence" value="ECO:0007669"/>
    <property type="project" value="TreeGrafter"/>
</dbReference>
<organism evidence="3 4">
    <name type="scientific">Hypsizygus marmoreus</name>
    <name type="common">White beech mushroom</name>
    <name type="synonym">Agaricus marmoreus</name>
    <dbReference type="NCBI Taxonomy" id="39966"/>
    <lineage>
        <taxon>Eukaryota</taxon>
        <taxon>Fungi</taxon>
        <taxon>Dikarya</taxon>
        <taxon>Basidiomycota</taxon>
        <taxon>Agaricomycotina</taxon>
        <taxon>Agaricomycetes</taxon>
        <taxon>Agaricomycetidae</taxon>
        <taxon>Agaricales</taxon>
        <taxon>Tricholomatineae</taxon>
        <taxon>Lyophyllaceae</taxon>
        <taxon>Hypsizygus</taxon>
    </lineage>
</organism>
<keyword evidence="4" id="KW-1185">Reference proteome</keyword>
<protein>
    <submittedName>
        <fullName evidence="3">Sister chromatid cohesion protein DCC1</fullName>
    </submittedName>
</protein>
<sequence>MDLSFSPSSSTDGGSFKLIELPPDLCKLIENAIEHATPLQLKVKGHAAEDAVLCTPDKTFAVRSVVLSNSVLVVAPPPDASSADFADDGVVIRDQVNEILELTPCIPRLHALTALLRGREYDDGQEDDEALDGQEEMTKYTYKDALNKIQASDVELDRGLKDRHILVINGSLQPIAPDYLSRLLELILNVLIALSLPHEAASVENLTSALADDHDIPRTVSTQIMSWFGEVKDGKWKMNVEALMREVGLSVLRPHKHDPINLNDLISKWKTLVGDTFESHADISVLSGNYLVSTNDSESLTYFPASSLPVDPARRFADLFLTRSRWKGTDISPFLADIAIDSKERDKLLLKFARATINTQGVWYTARAQYNG</sequence>
<dbReference type="AlphaFoldDB" id="A0A369JV34"/>
<dbReference type="Pfam" id="PF09724">
    <property type="entry name" value="Dcc1"/>
    <property type="match status" value="1"/>
</dbReference>
<dbReference type="OrthoDB" id="276989at2759"/>
<dbReference type="InParanoid" id="A0A369JV34"/>
<dbReference type="GO" id="GO:0000775">
    <property type="term" value="C:chromosome, centromeric region"/>
    <property type="evidence" value="ECO:0007669"/>
    <property type="project" value="TreeGrafter"/>
</dbReference>
<evidence type="ECO:0000256" key="1">
    <source>
        <dbReference type="ARBA" id="ARBA00007017"/>
    </source>
</evidence>
<name>A0A369JV34_HYPMA</name>
<reference evidence="3" key="1">
    <citation type="submission" date="2018-04" db="EMBL/GenBank/DDBJ databases">
        <title>Whole genome sequencing of Hypsizygus marmoreus.</title>
        <authorList>
            <person name="Choi I.-G."/>
            <person name="Min B."/>
            <person name="Kim J.-G."/>
            <person name="Kim S."/>
            <person name="Oh Y.-L."/>
            <person name="Kong W.-S."/>
            <person name="Park H."/>
            <person name="Jeong J."/>
            <person name="Song E.-S."/>
        </authorList>
    </citation>
    <scope>NUCLEOTIDE SEQUENCE [LARGE SCALE GENOMIC DNA]</scope>
    <source>
        <strain evidence="3">51987-8</strain>
    </source>
</reference>
<dbReference type="GO" id="GO:0031390">
    <property type="term" value="C:Ctf18 RFC-like complex"/>
    <property type="evidence" value="ECO:0007669"/>
    <property type="project" value="InterPro"/>
</dbReference>
<dbReference type="GO" id="GO:0000785">
    <property type="term" value="C:chromatin"/>
    <property type="evidence" value="ECO:0007669"/>
    <property type="project" value="TreeGrafter"/>
</dbReference>
<dbReference type="InterPro" id="IPR019128">
    <property type="entry name" value="Dcc1"/>
</dbReference>
<dbReference type="PANTHER" id="PTHR13395">
    <property type="entry name" value="SISTER CHROMATID COHESION PROTEIN DCC1-RELATED"/>
    <property type="match status" value="1"/>
</dbReference>
<dbReference type="GO" id="GO:0006260">
    <property type="term" value="P:DNA replication"/>
    <property type="evidence" value="ECO:0007669"/>
    <property type="project" value="UniProtKB-KW"/>
</dbReference>
<evidence type="ECO:0000256" key="2">
    <source>
        <dbReference type="ARBA" id="ARBA00022705"/>
    </source>
</evidence>
<dbReference type="PANTHER" id="PTHR13395:SF6">
    <property type="entry name" value="SISTER CHROMATID COHESION PROTEIN DCC1"/>
    <property type="match status" value="1"/>
</dbReference>
<evidence type="ECO:0000313" key="4">
    <source>
        <dbReference type="Proteomes" id="UP000076154"/>
    </source>
</evidence>
<comment type="caution">
    <text evidence="3">The sequence shown here is derived from an EMBL/GenBank/DDBJ whole genome shotgun (WGS) entry which is preliminary data.</text>
</comment>
<evidence type="ECO:0000313" key="3">
    <source>
        <dbReference type="EMBL" id="RDB22606.1"/>
    </source>
</evidence>
<comment type="similarity">
    <text evidence="1">Belongs to the DCC1 family.</text>
</comment>